<evidence type="ECO:0000256" key="5">
    <source>
        <dbReference type="PIRNR" id="PIRNR038471"/>
    </source>
</evidence>
<dbReference type="Gene3D" id="2.40.10.340">
    <property type="entry name" value="Rod shape-determining protein MreC, domain 1"/>
    <property type="match status" value="1"/>
</dbReference>
<reference evidence="8 9" key="1">
    <citation type="submission" date="2021-04" db="EMBL/GenBank/DDBJ databases">
        <title>Complete genome sequence of a novel Streptococcus species.</title>
        <authorList>
            <person name="Teng J.L.L."/>
        </authorList>
    </citation>
    <scope>NUCLEOTIDE SEQUENCE [LARGE SCALE GENOMIC DNA]</scope>
    <source>
        <strain evidence="8 9">HKU75</strain>
    </source>
</reference>
<evidence type="ECO:0000256" key="2">
    <source>
        <dbReference type="ARBA" id="ARBA00013855"/>
    </source>
</evidence>
<sequence>MNKISRLIIAGSIFLVLSLTLLFLTFGKGIRIPYLTDGIHFVLSPIHNLLAKPTQFLSEQKDVLSDLIEAYDENKELKQTVSSLESQIAEKDTLVKENESLRQSLGMVEMHADKHFIPGFVSVRTPASWSKQMIIDLGQNDGVSKSMLVVANGGLVGIVTSVEAESAVVKLLSNSDEFTKIPIKVSINSKEIYGILAGYDTDSNSFIINQLNGTDDIPIGSEVVTSDLAGTTPSNIQIGKVISVKSSTDNLNRELYVEPAADFSNLYSILVVGN</sequence>
<evidence type="ECO:0000256" key="3">
    <source>
        <dbReference type="ARBA" id="ARBA00022960"/>
    </source>
</evidence>
<feature type="coiled-coil region" evidence="6">
    <location>
        <begin position="67"/>
        <end position="104"/>
    </location>
</feature>
<dbReference type="RefSeq" id="WP_212569788.1">
    <property type="nucleotide sequence ID" value="NZ_CP073084.1"/>
</dbReference>
<keyword evidence="9" id="KW-1185">Reference proteome</keyword>
<dbReference type="Gene3D" id="2.40.10.350">
    <property type="entry name" value="Rod shape-determining protein MreC, domain 2"/>
    <property type="match status" value="1"/>
</dbReference>
<comment type="function">
    <text evidence="5">Involved in formation and maintenance of cell shape.</text>
</comment>
<protein>
    <recommendedName>
        <fullName evidence="2 5">Cell shape-determining protein MreC</fullName>
    </recommendedName>
    <alternativeName>
        <fullName evidence="4 5">Cell shape protein MreC</fullName>
    </alternativeName>
</protein>
<gene>
    <name evidence="8" type="primary">mreC</name>
    <name evidence="8" type="ORF">INT76_07055</name>
</gene>
<feature type="domain" description="Rod shape-determining protein MreC beta-barrel core" evidence="7">
    <location>
        <begin position="123"/>
        <end position="272"/>
    </location>
</feature>
<dbReference type="NCBIfam" id="TIGR00219">
    <property type="entry name" value="mreC"/>
    <property type="match status" value="1"/>
</dbReference>
<dbReference type="EMBL" id="CP073084">
    <property type="protein sequence ID" value="QUE53615.1"/>
    <property type="molecule type" value="Genomic_DNA"/>
</dbReference>
<dbReference type="PANTHER" id="PTHR34138:SF1">
    <property type="entry name" value="CELL SHAPE-DETERMINING PROTEIN MREC"/>
    <property type="match status" value="1"/>
</dbReference>
<evidence type="ECO:0000256" key="4">
    <source>
        <dbReference type="ARBA" id="ARBA00032089"/>
    </source>
</evidence>
<dbReference type="Pfam" id="PF04085">
    <property type="entry name" value="MreC"/>
    <property type="match status" value="1"/>
</dbReference>
<evidence type="ECO:0000313" key="9">
    <source>
        <dbReference type="Proteomes" id="UP000677616"/>
    </source>
</evidence>
<dbReference type="PIRSF" id="PIRSF038471">
    <property type="entry name" value="MreC"/>
    <property type="match status" value="1"/>
</dbReference>
<dbReference type="InterPro" id="IPR042177">
    <property type="entry name" value="Cell/Rod_1"/>
</dbReference>
<organism evidence="8 9">
    <name type="scientific">Streptococcus oriscaviae</name>
    <dbReference type="NCBI Taxonomy" id="2781599"/>
    <lineage>
        <taxon>Bacteria</taxon>
        <taxon>Bacillati</taxon>
        <taxon>Bacillota</taxon>
        <taxon>Bacilli</taxon>
        <taxon>Lactobacillales</taxon>
        <taxon>Streptococcaceae</taxon>
        <taxon>Streptococcus</taxon>
    </lineage>
</organism>
<evidence type="ECO:0000313" key="8">
    <source>
        <dbReference type="EMBL" id="QUE53615.1"/>
    </source>
</evidence>
<accession>A0ABX7YIU0</accession>
<keyword evidence="6" id="KW-0175">Coiled coil</keyword>
<evidence type="ECO:0000256" key="6">
    <source>
        <dbReference type="SAM" id="Coils"/>
    </source>
</evidence>
<dbReference type="InterPro" id="IPR042175">
    <property type="entry name" value="Cell/Rod_MreC_2"/>
</dbReference>
<comment type="similarity">
    <text evidence="1 5">Belongs to the MreC family.</text>
</comment>
<evidence type="ECO:0000256" key="1">
    <source>
        <dbReference type="ARBA" id="ARBA00009369"/>
    </source>
</evidence>
<dbReference type="InterPro" id="IPR055342">
    <property type="entry name" value="MreC_beta-barrel_core"/>
</dbReference>
<keyword evidence="3 5" id="KW-0133">Cell shape</keyword>
<name>A0ABX7YIU0_9STRE</name>
<evidence type="ECO:0000259" key="7">
    <source>
        <dbReference type="Pfam" id="PF04085"/>
    </source>
</evidence>
<dbReference type="Proteomes" id="UP000677616">
    <property type="component" value="Chromosome"/>
</dbReference>
<dbReference type="InterPro" id="IPR007221">
    <property type="entry name" value="MreC"/>
</dbReference>
<dbReference type="PANTHER" id="PTHR34138">
    <property type="entry name" value="CELL SHAPE-DETERMINING PROTEIN MREC"/>
    <property type="match status" value="1"/>
</dbReference>
<proteinExistence type="inferred from homology"/>